<name>A0A8J5YDD2_9ROSI</name>
<reference evidence="1 2" key="1">
    <citation type="journal article" date="2021" name="bioRxiv">
        <title>The Gossypium anomalum genome as a resource for cotton improvement and evolutionary analysis of hybrid incompatibility.</title>
        <authorList>
            <person name="Grover C.E."/>
            <person name="Yuan D."/>
            <person name="Arick M.A."/>
            <person name="Miller E.R."/>
            <person name="Hu G."/>
            <person name="Peterson D.G."/>
            <person name="Wendel J.F."/>
            <person name="Udall J.A."/>
        </authorList>
    </citation>
    <scope>NUCLEOTIDE SEQUENCE [LARGE SCALE GENOMIC DNA]</scope>
    <source>
        <strain evidence="1">JFW-Udall</strain>
        <tissue evidence="1">Leaf</tissue>
    </source>
</reference>
<accession>A0A8J5YDD2</accession>
<proteinExistence type="predicted"/>
<protein>
    <submittedName>
        <fullName evidence="1">Uncharacterized protein</fullName>
    </submittedName>
</protein>
<sequence>MDIYLEKDKISESRSADGRETNKFRFKEGDGDVHNDMVVDLDPQLKVSWKQMLLGKGVSVQEEGFRYAEVDIVEDLEFLEGDIKKSMVNGIPAIEMSGLPGFGILEVGGGLVDKVAKLDFNTDKKIKGCFARMTVFVDLDRPSVS</sequence>
<comment type="caution">
    <text evidence="1">The sequence shown here is derived from an EMBL/GenBank/DDBJ whole genome shotgun (WGS) entry which is preliminary data.</text>
</comment>
<dbReference type="AlphaFoldDB" id="A0A8J5YDD2"/>
<dbReference type="Proteomes" id="UP000701853">
    <property type="component" value="Chromosome 8"/>
</dbReference>
<dbReference type="EMBL" id="JAHUZN010000008">
    <property type="protein sequence ID" value="KAG8487128.1"/>
    <property type="molecule type" value="Genomic_DNA"/>
</dbReference>
<evidence type="ECO:0000313" key="2">
    <source>
        <dbReference type="Proteomes" id="UP000701853"/>
    </source>
</evidence>
<keyword evidence="2" id="KW-1185">Reference proteome</keyword>
<evidence type="ECO:0000313" key="1">
    <source>
        <dbReference type="EMBL" id="KAG8487128.1"/>
    </source>
</evidence>
<gene>
    <name evidence="1" type="ORF">CXB51_020674</name>
</gene>
<organism evidence="1 2">
    <name type="scientific">Gossypium anomalum</name>
    <dbReference type="NCBI Taxonomy" id="47600"/>
    <lineage>
        <taxon>Eukaryota</taxon>
        <taxon>Viridiplantae</taxon>
        <taxon>Streptophyta</taxon>
        <taxon>Embryophyta</taxon>
        <taxon>Tracheophyta</taxon>
        <taxon>Spermatophyta</taxon>
        <taxon>Magnoliopsida</taxon>
        <taxon>eudicotyledons</taxon>
        <taxon>Gunneridae</taxon>
        <taxon>Pentapetalae</taxon>
        <taxon>rosids</taxon>
        <taxon>malvids</taxon>
        <taxon>Malvales</taxon>
        <taxon>Malvaceae</taxon>
        <taxon>Malvoideae</taxon>
        <taxon>Gossypium</taxon>
    </lineage>
</organism>
<dbReference type="OrthoDB" id="994747at2759"/>